<reference evidence="8" key="1">
    <citation type="submission" date="2025-08" db="UniProtKB">
        <authorList>
            <consortium name="RefSeq"/>
        </authorList>
    </citation>
    <scope>IDENTIFICATION</scope>
    <source>
        <tissue evidence="8">Whole body</tissue>
    </source>
</reference>
<sequence>MYYEKCSSTTEREDHEMRNTIDLRSDTMTKPTEEMREAMRNAEVGDDVYEEDPTVKQLEMKAAEMVGMEDALFVSSGTLGNLIAIMNHCNTQGCEVYCGEESYCLHYQAKAAELVGADLRPLNNKSDGTFCLMELEGKLHRARDDEPVNRLVMVENTLNGKVLPLSWLRDLVSLCERFQLKLHMDGARVWNASVTSGIPVPEIVQGCDSVMFCLSKGLGAPVGSLLCGTKEFIVKARRTRKILGGGMRQVGVLAAAGLLALDHVPNLIRDHEKASIIASTIAGLRSKVFFIDLASVQTNMIFVEVRSDVPQANGLFVKRLRKMDEQGVIVKCLALDDSLVRFVFHRDIDERSATLAARKIETVIKELERELSRGN</sequence>
<dbReference type="GeneID" id="108632146"/>
<dbReference type="InterPro" id="IPR015424">
    <property type="entry name" value="PyrdxlP-dep_Trfase"/>
</dbReference>
<evidence type="ECO:0000313" key="8">
    <source>
        <dbReference type="RefSeq" id="XP_017892009.1"/>
    </source>
</evidence>
<dbReference type="FunFam" id="3.40.640.10:FF:000030">
    <property type="entry name" value="Low-specificity L-threonine aldolase"/>
    <property type="match status" value="1"/>
</dbReference>
<dbReference type="Proteomes" id="UP000694925">
    <property type="component" value="Unplaced"/>
</dbReference>
<evidence type="ECO:0000256" key="5">
    <source>
        <dbReference type="PIRSR" id="PIRSR017617-1"/>
    </source>
</evidence>
<dbReference type="Gene3D" id="3.40.640.10">
    <property type="entry name" value="Type I PLP-dependent aspartate aminotransferase-like (Major domain)"/>
    <property type="match status" value="1"/>
</dbReference>
<evidence type="ECO:0000256" key="2">
    <source>
        <dbReference type="ARBA" id="ARBA00006966"/>
    </source>
</evidence>
<evidence type="ECO:0000259" key="6">
    <source>
        <dbReference type="Pfam" id="PF01212"/>
    </source>
</evidence>
<dbReference type="InterPro" id="IPR015422">
    <property type="entry name" value="PyrdxlP-dep_Trfase_small"/>
</dbReference>
<evidence type="ECO:0000256" key="1">
    <source>
        <dbReference type="ARBA" id="ARBA00001933"/>
    </source>
</evidence>
<proteinExistence type="inferred from homology"/>
<dbReference type="PIRSF" id="PIRSF017617">
    <property type="entry name" value="Thr_aldolase"/>
    <property type="match status" value="1"/>
</dbReference>
<dbReference type="GO" id="GO:0006567">
    <property type="term" value="P:L-threonine catabolic process"/>
    <property type="evidence" value="ECO:0007669"/>
    <property type="project" value="TreeGrafter"/>
</dbReference>
<protein>
    <submittedName>
        <fullName evidence="8">Uncharacterized protein LOC108632146</fullName>
    </submittedName>
</protein>
<keyword evidence="4" id="KW-0456">Lyase</keyword>
<dbReference type="PANTHER" id="PTHR48097">
    <property type="entry name" value="L-THREONINE ALDOLASE-RELATED"/>
    <property type="match status" value="1"/>
</dbReference>
<dbReference type="PANTHER" id="PTHR48097:SF9">
    <property type="entry name" value="L-THREONINE ALDOLASE"/>
    <property type="match status" value="1"/>
</dbReference>
<keyword evidence="7" id="KW-1185">Reference proteome</keyword>
<dbReference type="Gene3D" id="3.90.1150.10">
    <property type="entry name" value="Aspartate Aminotransferase, domain 1"/>
    <property type="match status" value="1"/>
</dbReference>
<feature type="modified residue" description="N6-(pyridoxal phosphate)lysine" evidence="5">
    <location>
        <position position="216"/>
    </location>
</feature>
<dbReference type="GO" id="GO:0005829">
    <property type="term" value="C:cytosol"/>
    <property type="evidence" value="ECO:0007669"/>
    <property type="project" value="TreeGrafter"/>
</dbReference>
<dbReference type="InterPro" id="IPR015421">
    <property type="entry name" value="PyrdxlP-dep_Trfase_major"/>
</dbReference>
<organism evidence="7 8">
    <name type="scientific">Ceratina calcarata</name>
    <dbReference type="NCBI Taxonomy" id="156304"/>
    <lineage>
        <taxon>Eukaryota</taxon>
        <taxon>Metazoa</taxon>
        <taxon>Ecdysozoa</taxon>
        <taxon>Arthropoda</taxon>
        <taxon>Hexapoda</taxon>
        <taxon>Insecta</taxon>
        <taxon>Pterygota</taxon>
        <taxon>Neoptera</taxon>
        <taxon>Endopterygota</taxon>
        <taxon>Hymenoptera</taxon>
        <taxon>Apocrita</taxon>
        <taxon>Aculeata</taxon>
        <taxon>Apoidea</taxon>
        <taxon>Anthophila</taxon>
        <taxon>Apidae</taxon>
        <taxon>Ceratina</taxon>
        <taxon>Zadontomerus</taxon>
    </lineage>
</organism>
<dbReference type="GO" id="GO:0006545">
    <property type="term" value="P:glycine biosynthetic process"/>
    <property type="evidence" value="ECO:0007669"/>
    <property type="project" value="TreeGrafter"/>
</dbReference>
<comment type="similarity">
    <text evidence="2">Belongs to the threonine aldolase family.</text>
</comment>
<name>A0AAJ7NF20_9HYME</name>
<accession>A0AAJ7NF20</accession>
<dbReference type="InterPro" id="IPR001597">
    <property type="entry name" value="ArAA_b-elim_lyase/Thr_aldolase"/>
</dbReference>
<dbReference type="NCBIfam" id="NF041359">
    <property type="entry name" value="GntG_guanitoxin"/>
    <property type="match status" value="1"/>
</dbReference>
<dbReference type="InterPro" id="IPR023603">
    <property type="entry name" value="Low_specificity_L-TA-like"/>
</dbReference>
<dbReference type="AlphaFoldDB" id="A0AAJ7NF20"/>
<keyword evidence="3" id="KW-0663">Pyridoxal phosphate</keyword>
<gene>
    <name evidence="8" type="primary">LOC108632146</name>
</gene>
<dbReference type="SUPFAM" id="SSF53383">
    <property type="entry name" value="PLP-dependent transferases"/>
    <property type="match status" value="1"/>
</dbReference>
<evidence type="ECO:0000256" key="3">
    <source>
        <dbReference type="ARBA" id="ARBA00022898"/>
    </source>
</evidence>
<dbReference type="RefSeq" id="XP_017892009.1">
    <property type="nucleotide sequence ID" value="XM_018036520.2"/>
</dbReference>
<dbReference type="GO" id="GO:0008732">
    <property type="term" value="F:L-allo-threonine aldolase activity"/>
    <property type="evidence" value="ECO:0007669"/>
    <property type="project" value="TreeGrafter"/>
</dbReference>
<evidence type="ECO:0000313" key="7">
    <source>
        <dbReference type="Proteomes" id="UP000694925"/>
    </source>
</evidence>
<dbReference type="Pfam" id="PF01212">
    <property type="entry name" value="Beta_elim_lyase"/>
    <property type="match status" value="1"/>
</dbReference>
<evidence type="ECO:0000256" key="4">
    <source>
        <dbReference type="ARBA" id="ARBA00023239"/>
    </source>
</evidence>
<feature type="domain" description="Aromatic amino acid beta-eliminating lyase/threonine aldolase" evidence="6">
    <location>
        <begin position="22"/>
        <end position="304"/>
    </location>
</feature>
<comment type="cofactor">
    <cofactor evidence="1">
        <name>pyridoxal 5'-phosphate</name>
        <dbReference type="ChEBI" id="CHEBI:597326"/>
    </cofactor>
</comment>
<dbReference type="KEGG" id="ccal:108632146"/>